<keyword evidence="1" id="KW-1133">Transmembrane helix</keyword>
<evidence type="ECO:0000313" key="2">
    <source>
        <dbReference type="EMBL" id="SVC24891.1"/>
    </source>
</evidence>
<evidence type="ECO:0000256" key="1">
    <source>
        <dbReference type="SAM" id="Phobius"/>
    </source>
</evidence>
<feature type="transmembrane region" description="Helical" evidence="1">
    <location>
        <begin position="47"/>
        <end position="65"/>
    </location>
</feature>
<dbReference type="EMBL" id="UINC01081237">
    <property type="protein sequence ID" value="SVC24891.1"/>
    <property type="molecule type" value="Genomic_DNA"/>
</dbReference>
<feature type="transmembrane region" description="Helical" evidence="1">
    <location>
        <begin position="115"/>
        <end position="133"/>
    </location>
</feature>
<reference evidence="2" key="1">
    <citation type="submission" date="2018-05" db="EMBL/GenBank/DDBJ databases">
        <authorList>
            <person name="Lanie J.A."/>
            <person name="Ng W.-L."/>
            <person name="Kazmierczak K.M."/>
            <person name="Andrzejewski T.M."/>
            <person name="Davidsen T.M."/>
            <person name="Wayne K.J."/>
            <person name="Tettelin H."/>
            <person name="Glass J.I."/>
            <person name="Rusch D."/>
            <person name="Podicherti R."/>
            <person name="Tsui H.-C.T."/>
            <person name="Winkler M.E."/>
        </authorList>
    </citation>
    <scope>NUCLEOTIDE SEQUENCE</scope>
</reference>
<accession>A0A382KQF3</accession>
<feature type="transmembrane region" description="Helical" evidence="1">
    <location>
        <begin position="6"/>
        <end position="26"/>
    </location>
</feature>
<organism evidence="2">
    <name type="scientific">marine metagenome</name>
    <dbReference type="NCBI Taxonomy" id="408172"/>
    <lineage>
        <taxon>unclassified sequences</taxon>
        <taxon>metagenomes</taxon>
        <taxon>ecological metagenomes</taxon>
    </lineage>
</organism>
<gene>
    <name evidence="2" type="ORF">METZ01_LOCUS277745</name>
</gene>
<keyword evidence="1" id="KW-0812">Transmembrane</keyword>
<sequence length="136" mass="15484">MIYILCIGSISVLFGLLLLVAPNTILSIERRANKIYMTDPTFMQYRVPFGIGLFGAAIFIIYSLINESTEYLIFIGVLALIFSLMLLLTPKAIFSLERQANRVYMTDPTFMKYRIPFGLFLLVSGTFMIYSSIGYF</sequence>
<name>A0A382KQF3_9ZZZZ</name>
<keyword evidence="1" id="KW-0472">Membrane</keyword>
<protein>
    <submittedName>
        <fullName evidence="2">Uncharacterized protein</fullName>
    </submittedName>
</protein>
<dbReference type="AlphaFoldDB" id="A0A382KQF3"/>
<feature type="transmembrane region" description="Helical" evidence="1">
    <location>
        <begin position="71"/>
        <end position="94"/>
    </location>
</feature>
<proteinExistence type="predicted"/>